<protein>
    <recommendedName>
        <fullName evidence="4">Lipase (Class 3)</fullName>
    </recommendedName>
</protein>
<gene>
    <name evidence="2" type="ORF">JOD45_001681</name>
</gene>
<dbReference type="EMBL" id="JAFBER010000009">
    <property type="protein sequence ID" value="MBM7645470.1"/>
    <property type="molecule type" value="Genomic_DNA"/>
</dbReference>
<keyword evidence="1" id="KW-0175">Coiled coil</keyword>
<evidence type="ECO:0000313" key="2">
    <source>
        <dbReference type="EMBL" id="MBM7645470.1"/>
    </source>
</evidence>
<dbReference type="RefSeq" id="WP_205003411.1">
    <property type="nucleotide sequence ID" value="NZ_JAFBER010000009.1"/>
</dbReference>
<dbReference type="Pfam" id="PF26363">
    <property type="entry name" value="Phospholipase-like"/>
    <property type="match status" value="1"/>
</dbReference>
<proteinExistence type="predicted"/>
<organism evidence="2 3">
    <name type="scientific">Scopulibacillus daqui</name>
    <dbReference type="NCBI Taxonomy" id="1469162"/>
    <lineage>
        <taxon>Bacteria</taxon>
        <taxon>Bacillati</taxon>
        <taxon>Bacillota</taxon>
        <taxon>Bacilli</taxon>
        <taxon>Bacillales</taxon>
        <taxon>Sporolactobacillaceae</taxon>
        <taxon>Scopulibacillus</taxon>
    </lineage>
</organism>
<accession>A0ABS2PZK1</accession>
<dbReference type="Gene3D" id="3.40.50.1820">
    <property type="entry name" value="alpha/beta hydrolase"/>
    <property type="match status" value="1"/>
</dbReference>
<comment type="caution">
    <text evidence="2">The sequence shown here is derived from an EMBL/GenBank/DDBJ whole genome shotgun (WGS) entry which is preliminary data.</text>
</comment>
<keyword evidence="3" id="KW-1185">Reference proteome</keyword>
<sequence length="570" mass="65156">MPLFKVEPEPLKKAACSLENSFKEMSTLYKSLESLNTHINEVLSRCGSTPYTSSVYQKSEQIITSSGQLGKSYIEAADELSRFILTAEMADMAPISLLTGFSAGILNMYDKFGKFNDFQMMADAEKISQEKLMAEIFGKVTPEEYAKLSSLAYQDENKINKELKKFKIGKVRLRKISGEIVHHYKSGLDAVIFQIGTSNNYIIAFRGTESNFITSFKDAYRDVKNDTTGVLGIPALSLTGNVWGSPDLAITGVKRGYSSSQDRDADKFIKKVKRQLGDNINLTFTGHSLGGWLADNQADKYNTTAVTFNAPRYTPGSKKEFLKNNNQKMVNFRVEGDLISEKHKKPINMKYSPGINISVPNVALESGLKPHEINRSFRFDKRGNILIDSKQREISNDIKLTDTAKVKDDLISKKQLENIENRVINNRIYSNHNRVDEKYTNDLLSKVNQMISNLEKMDKFQNMGDRYIPEELNKEEIGNYAKKLIKLQLNKKQLEKEVNSNLYDQDPFINHEYIKNLEINKIHSFEKEITEIEAKIDDLKHNYHTNDEKILNELKGYKHELEQLLQRSQK</sequence>
<feature type="coiled-coil region" evidence="1">
    <location>
        <begin position="522"/>
        <end position="567"/>
    </location>
</feature>
<evidence type="ECO:0000313" key="3">
    <source>
        <dbReference type="Proteomes" id="UP000808914"/>
    </source>
</evidence>
<reference evidence="2 3" key="1">
    <citation type="submission" date="2021-01" db="EMBL/GenBank/DDBJ databases">
        <title>Genomic Encyclopedia of Type Strains, Phase IV (KMG-IV): sequencing the most valuable type-strain genomes for metagenomic binning, comparative biology and taxonomic classification.</title>
        <authorList>
            <person name="Goeker M."/>
        </authorList>
    </citation>
    <scope>NUCLEOTIDE SEQUENCE [LARGE SCALE GENOMIC DNA]</scope>
    <source>
        <strain evidence="2 3">DSM 28236</strain>
    </source>
</reference>
<dbReference type="Proteomes" id="UP000808914">
    <property type="component" value="Unassembled WGS sequence"/>
</dbReference>
<name>A0ABS2PZK1_9BACL</name>
<dbReference type="SUPFAM" id="SSF53474">
    <property type="entry name" value="alpha/beta-Hydrolases"/>
    <property type="match status" value="1"/>
</dbReference>
<evidence type="ECO:0008006" key="4">
    <source>
        <dbReference type="Google" id="ProtNLM"/>
    </source>
</evidence>
<evidence type="ECO:0000256" key="1">
    <source>
        <dbReference type="SAM" id="Coils"/>
    </source>
</evidence>
<dbReference type="InterPro" id="IPR029058">
    <property type="entry name" value="AB_hydrolase_fold"/>
</dbReference>